<evidence type="ECO:0000313" key="1">
    <source>
        <dbReference type="EMBL" id="KAK2091793.1"/>
    </source>
</evidence>
<proteinExistence type="predicted"/>
<reference evidence="1 2" key="1">
    <citation type="submission" date="2023-05" db="EMBL/GenBank/DDBJ databases">
        <title>B98-5 Cell Line De Novo Hybrid Assembly: An Optical Mapping Approach.</title>
        <authorList>
            <person name="Kananen K."/>
            <person name="Auerbach J.A."/>
            <person name="Kautto E."/>
            <person name="Blachly J.S."/>
        </authorList>
    </citation>
    <scope>NUCLEOTIDE SEQUENCE [LARGE SCALE GENOMIC DNA]</scope>
    <source>
        <strain evidence="1">B95-8</strain>
        <tissue evidence="1">Cell line</tissue>
    </source>
</reference>
<comment type="caution">
    <text evidence="1">The sequence shown here is derived from an EMBL/GenBank/DDBJ whole genome shotgun (WGS) entry which is preliminary data.</text>
</comment>
<accession>A0ABQ9U566</accession>
<gene>
    <name evidence="1" type="ORF">P7K49_031077</name>
</gene>
<dbReference type="EMBL" id="JASSZA010000016">
    <property type="protein sequence ID" value="KAK2091793.1"/>
    <property type="molecule type" value="Genomic_DNA"/>
</dbReference>
<sequence length="123" mass="13325">MPSLGGAGEQRGHLCAGRPTAHVLRLPGHLCAGPRFRWRRSGESAVARRFGSGCCSSCPQRRAARRRLTLPLASGAGRGPEALPREAGTRYDAWSLELDRGHLGALRRRVRFRGLCPALDTGE</sequence>
<organism evidence="1 2">
    <name type="scientific">Saguinus oedipus</name>
    <name type="common">Cotton-top tamarin</name>
    <name type="synonym">Oedipomidas oedipus</name>
    <dbReference type="NCBI Taxonomy" id="9490"/>
    <lineage>
        <taxon>Eukaryota</taxon>
        <taxon>Metazoa</taxon>
        <taxon>Chordata</taxon>
        <taxon>Craniata</taxon>
        <taxon>Vertebrata</taxon>
        <taxon>Euteleostomi</taxon>
        <taxon>Mammalia</taxon>
        <taxon>Eutheria</taxon>
        <taxon>Euarchontoglires</taxon>
        <taxon>Primates</taxon>
        <taxon>Haplorrhini</taxon>
        <taxon>Platyrrhini</taxon>
        <taxon>Cebidae</taxon>
        <taxon>Callitrichinae</taxon>
        <taxon>Saguinus</taxon>
    </lineage>
</organism>
<name>A0ABQ9U566_SAGOE</name>
<protein>
    <submittedName>
        <fullName evidence="1">Uncharacterized protein</fullName>
    </submittedName>
</protein>
<keyword evidence="2" id="KW-1185">Reference proteome</keyword>
<evidence type="ECO:0000313" key="2">
    <source>
        <dbReference type="Proteomes" id="UP001266305"/>
    </source>
</evidence>
<dbReference type="Proteomes" id="UP001266305">
    <property type="component" value="Unassembled WGS sequence"/>
</dbReference>